<dbReference type="CDD" id="cd03214">
    <property type="entry name" value="ABC_Iron-Siderophores_B12_Hemin"/>
    <property type="match status" value="1"/>
</dbReference>
<comment type="caution">
    <text evidence="6">The sequence shown here is derived from an EMBL/GenBank/DDBJ whole genome shotgun (WGS) entry which is preliminary data.</text>
</comment>
<evidence type="ECO:0000313" key="6">
    <source>
        <dbReference type="EMBL" id="OPX54869.1"/>
    </source>
</evidence>
<evidence type="ECO:0000256" key="4">
    <source>
        <dbReference type="ARBA" id="ARBA00022840"/>
    </source>
</evidence>
<dbReference type="STRING" id="64969.SAMN02745127_01348"/>
<comment type="similarity">
    <text evidence="1">Belongs to the ABC transporter superfamily.</text>
</comment>
<dbReference type="FunFam" id="3.40.50.300:FF:000134">
    <property type="entry name" value="Iron-enterobactin ABC transporter ATP-binding protein"/>
    <property type="match status" value="1"/>
</dbReference>
<dbReference type="EMBL" id="MTSM01000017">
    <property type="protein sequence ID" value="OPX54869.1"/>
    <property type="molecule type" value="Genomic_DNA"/>
</dbReference>
<evidence type="ECO:0000313" key="7">
    <source>
        <dbReference type="Proteomes" id="UP000191418"/>
    </source>
</evidence>
<dbReference type="GO" id="GO:0005524">
    <property type="term" value="F:ATP binding"/>
    <property type="evidence" value="ECO:0007669"/>
    <property type="project" value="UniProtKB-KW"/>
</dbReference>
<dbReference type="PROSITE" id="PS50893">
    <property type="entry name" value="ABC_TRANSPORTER_2"/>
    <property type="match status" value="1"/>
</dbReference>
<evidence type="ECO:0000256" key="1">
    <source>
        <dbReference type="ARBA" id="ARBA00005417"/>
    </source>
</evidence>
<keyword evidence="7" id="KW-1185">Reference proteome</keyword>
<evidence type="ECO:0000259" key="5">
    <source>
        <dbReference type="PROSITE" id="PS50893"/>
    </source>
</evidence>
<dbReference type="AlphaFoldDB" id="A0A1V4T3V4"/>
<dbReference type="Pfam" id="PF00005">
    <property type="entry name" value="ABC_tran"/>
    <property type="match status" value="1"/>
</dbReference>
<dbReference type="PANTHER" id="PTHR42794">
    <property type="entry name" value="HEMIN IMPORT ATP-BINDING PROTEIN HMUV"/>
    <property type="match status" value="1"/>
</dbReference>
<dbReference type="PROSITE" id="PS00211">
    <property type="entry name" value="ABC_TRANSPORTER_1"/>
    <property type="match status" value="1"/>
</dbReference>
<dbReference type="InterPro" id="IPR003593">
    <property type="entry name" value="AAA+_ATPase"/>
</dbReference>
<reference evidence="6 7" key="1">
    <citation type="submission" date="2017-01" db="EMBL/GenBank/DDBJ databases">
        <title>Genome Sequencing of a Marine Spirillum, Oceanospirillum multiglobuliferum ATCC 33336, from Japan.</title>
        <authorList>
            <person name="Carney J.G."/>
            <person name="Trachtenberg A.M."/>
            <person name="Rheaume B.A."/>
            <person name="Linnane J.D."/>
            <person name="Pitts N.L."/>
            <person name="Mykles D.L."/>
            <person name="Maclea K.S."/>
        </authorList>
    </citation>
    <scope>NUCLEOTIDE SEQUENCE [LARGE SCALE GENOMIC DNA]</scope>
    <source>
        <strain evidence="6 7">ATCC 33336</strain>
    </source>
</reference>
<organism evidence="6 7">
    <name type="scientific">Oceanospirillum multiglobuliferum</name>
    <dbReference type="NCBI Taxonomy" id="64969"/>
    <lineage>
        <taxon>Bacteria</taxon>
        <taxon>Pseudomonadati</taxon>
        <taxon>Pseudomonadota</taxon>
        <taxon>Gammaproteobacteria</taxon>
        <taxon>Oceanospirillales</taxon>
        <taxon>Oceanospirillaceae</taxon>
        <taxon>Oceanospirillum</taxon>
    </lineage>
</organism>
<dbReference type="SMART" id="SM00382">
    <property type="entry name" value="AAA"/>
    <property type="match status" value="1"/>
</dbReference>
<sequence length="255" mass="28508">MNCLTAKQLKISISGKTICQQFDLQLNAGEVWGILGGNGAGKTTLLHTLAGFRAADQGEIRLFDQAIAQLKPRTRAQQMGFLLQDDQAQFPATVLETVLQGRHPHLGFWQWESPEDYLLAEQALLKVGLADYAHRPIEQLSGGERQRLKIATLLVQQPKVWLLDEPANHLDLHHQIELLSLLTAQIKVVQGCLLMSLHDLNLAQRFCDKLILLYPDQPPEQGCVADLLVEEKLSQLYQHPIRCLETDAGRVFIAG</sequence>
<accession>A0A1V4T3V4</accession>
<dbReference type="GO" id="GO:0016887">
    <property type="term" value="F:ATP hydrolysis activity"/>
    <property type="evidence" value="ECO:0007669"/>
    <property type="project" value="InterPro"/>
</dbReference>
<dbReference type="PANTHER" id="PTHR42794:SF2">
    <property type="entry name" value="ABC TRANSPORTER ATP-BINDING PROTEIN"/>
    <property type="match status" value="1"/>
</dbReference>
<protein>
    <recommendedName>
        <fullName evidence="5">ABC transporter domain-containing protein</fullName>
    </recommendedName>
</protein>
<name>A0A1V4T3V4_9GAMM</name>
<dbReference type="Gene3D" id="3.40.50.300">
    <property type="entry name" value="P-loop containing nucleotide triphosphate hydrolases"/>
    <property type="match status" value="1"/>
</dbReference>
<dbReference type="InterPro" id="IPR003439">
    <property type="entry name" value="ABC_transporter-like_ATP-bd"/>
</dbReference>
<keyword evidence="4" id="KW-0067">ATP-binding</keyword>
<proteinExistence type="inferred from homology"/>
<keyword evidence="3" id="KW-0547">Nucleotide-binding</keyword>
<dbReference type="OrthoDB" id="6461291at2"/>
<evidence type="ECO:0000256" key="2">
    <source>
        <dbReference type="ARBA" id="ARBA00022448"/>
    </source>
</evidence>
<feature type="domain" description="ABC transporter" evidence="5">
    <location>
        <begin position="4"/>
        <end position="240"/>
    </location>
</feature>
<dbReference type="InterPro" id="IPR027417">
    <property type="entry name" value="P-loop_NTPase"/>
</dbReference>
<evidence type="ECO:0000256" key="3">
    <source>
        <dbReference type="ARBA" id="ARBA00022741"/>
    </source>
</evidence>
<dbReference type="InterPro" id="IPR017871">
    <property type="entry name" value="ABC_transporter-like_CS"/>
</dbReference>
<keyword evidence="2" id="KW-0813">Transport</keyword>
<dbReference type="Proteomes" id="UP000191418">
    <property type="component" value="Unassembled WGS sequence"/>
</dbReference>
<gene>
    <name evidence="6" type="ORF">BTE48_11990</name>
</gene>
<dbReference type="SUPFAM" id="SSF52540">
    <property type="entry name" value="P-loop containing nucleoside triphosphate hydrolases"/>
    <property type="match status" value="1"/>
</dbReference>